<evidence type="ECO:0000313" key="2">
    <source>
        <dbReference type="EMBL" id="VAX19043.1"/>
    </source>
</evidence>
<feature type="domain" description="Uncharacterized protein TP-0789" evidence="1">
    <location>
        <begin position="74"/>
        <end position="255"/>
    </location>
</feature>
<reference evidence="2" key="1">
    <citation type="submission" date="2018-06" db="EMBL/GenBank/DDBJ databases">
        <authorList>
            <person name="Zhirakovskaya E."/>
        </authorList>
    </citation>
    <scope>NUCLEOTIDE SEQUENCE</scope>
</reference>
<evidence type="ECO:0000259" key="1">
    <source>
        <dbReference type="Pfam" id="PF17131"/>
    </source>
</evidence>
<dbReference type="InterPro" id="IPR033399">
    <property type="entry name" value="TP_0789-like"/>
</dbReference>
<proteinExistence type="predicted"/>
<dbReference type="CDD" id="cd16329">
    <property type="entry name" value="LolA_like"/>
    <property type="match status" value="1"/>
</dbReference>
<accession>A0A3B1C382</accession>
<sequence>MALLRRAFPWLCLAAVLPACDGVWADEASKERAGVILREVDDLWRGESSHAVISMMIKTRHYTRKMKMEGWSKGKDSSLVIILTPLREKGTASLKSGSSVYSYLPRTDRTVRLTAGMMMSSWMGSHFTNDDLVKESRLSDDYEADITFEGAREGVEVIEFTLTPKPDAAVVWGKIVYLVRSDHLPLRALYFDEDMKLIRTMTFSKPKVMDDRLFPTVLRVTPQDKPDEFTELVYEKMKFNIGLDDAFFSIARLKRR</sequence>
<dbReference type="EMBL" id="UOGB01000131">
    <property type="protein sequence ID" value="VAX19043.1"/>
    <property type="molecule type" value="Genomic_DNA"/>
</dbReference>
<organism evidence="2">
    <name type="scientific">hydrothermal vent metagenome</name>
    <dbReference type="NCBI Taxonomy" id="652676"/>
    <lineage>
        <taxon>unclassified sequences</taxon>
        <taxon>metagenomes</taxon>
        <taxon>ecological metagenomes</taxon>
    </lineage>
</organism>
<dbReference type="AlphaFoldDB" id="A0A3B1C382"/>
<protein>
    <submittedName>
        <fullName evidence="2">Outer membrane lipoprotein-sorting protein</fullName>
    </submittedName>
</protein>
<dbReference type="Pfam" id="PF17131">
    <property type="entry name" value="LolA_like"/>
    <property type="match status" value="1"/>
</dbReference>
<keyword evidence="2" id="KW-0449">Lipoprotein</keyword>
<gene>
    <name evidence="2" type="ORF">MNBD_NITROSPINAE03-925</name>
</gene>
<dbReference type="Gene3D" id="2.50.20.10">
    <property type="entry name" value="Lipoprotein localisation LolA/LolB/LppX"/>
    <property type="match status" value="1"/>
</dbReference>
<name>A0A3B1C382_9ZZZZ</name>